<organism evidence="2 3">
    <name type="scientific">Candidatus Thermofonsia Clade 1 bacterium</name>
    <dbReference type="NCBI Taxonomy" id="2364210"/>
    <lineage>
        <taxon>Bacteria</taxon>
        <taxon>Bacillati</taxon>
        <taxon>Chloroflexota</taxon>
        <taxon>Candidatus Thermofontia</taxon>
        <taxon>Candidatus Thermofonsia Clade 1</taxon>
    </lineage>
</organism>
<dbReference type="SUPFAM" id="SSF49879">
    <property type="entry name" value="SMAD/FHA domain"/>
    <property type="match status" value="1"/>
</dbReference>
<dbReference type="EMBL" id="PGTM01000017">
    <property type="protein sequence ID" value="PJF37053.1"/>
    <property type="molecule type" value="Genomic_DNA"/>
</dbReference>
<proteinExistence type="predicted"/>
<dbReference type="InterPro" id="IPR008984">
    <property type="entry name" value="SMAD_FHA_dom_sf"/>
</dbReference>
<evidence type="ECO:0000313" key="2">
    <source>
        <dbReference type="EMBL" id="PJF37053.1"/>
    </source>
</evidence>
<accession>A0A2M8PHN0</accession>
<evidence type="ECO:0000313" key="3">
    <source>
        <dbReference type="Proteomes" id="UP000229681"/>
    </source>
</evidence>
<protein>
    <recommendedName>
        <fullName evidence="1">FHA domain-containing protein</fullName>
    </recommendedName>
</protein>
<gene>
    <name evidence="2" type="ORF">CUN49_02365</name>
</gene>
<dbReference type="Gene3D" id="2.60.200.20">
    <property type="match status" value="1"/>
</dbReference>
<sequence>MSMAKRNDPLHSDQENFELRRASAAGPSSSADRDETTLLRCLNCGKPVRMGELICPHCGFDLSERNTLRTQHMTGDPLPYRTWTSGEVTVAERRPIVLEIEGQQLTLPLADVVTLGRRYENAPEGQPHVDLTPFGAEELGVSRLHARLRRKGILVYVADMGSLNGTHLNGRRLIPEGERLLRDNDELYLSRLRIRVHFS</sequence>
<name>A0A2M8PHN0_9CHLR</name>
<dbReference type="CDD" id="cd00060">
    <property type="entry name" value="FHA"/>
    <property type="match status" value="1"/>
</dbReference>
<reference evidence="2 3" key="1">
    <citation type="submission" date="2017-11" db="EMBL/GenBank/DDBJ databases">
        <title>Evolution of Phototrophy in the Chloroflexi Phylum Driven by Horizontal Gene Transfer.</title>
        <authorList>
            <person name="Ward L.M."/>
            <person name="Hemp J."/>
            <person name="Shih P.M."/>
            <person name="Mcglynn S.E."/>
            <person name="Fischer W."/>
        </authorList>
    </citation>
    <scope>NUCLEOTIDE SEQUENCE [LARGE SCALE GENOMIC DNA]</scope>
    <source>
        <strain evidence="2">JP3_13</strain>
    </source>
</reference>
<dbReference type="PROSITE" id="PS50006">
    <property type="entry name" value="FHA_DOMAIN"/>
    <property type="match status" value="1"/>
</dbReference>
<dbReference type="Proteomes" id="UP000229681">
    <property type="component" value="Unassembled WGS sequence"/>
</dbReference>
<dbReference type="SMART" id="SM00240">
    <property type="entry name" value="FHA"/>
    <property type="match status" value="1"/>
</dbReference>
<dbReference type="Pfam" id="PF00498">
    <property type="entry name" value="FHA"/>
    <property type="match status" value="1"/>
</dbReference>
<comment type="caution">
    <text evidence="2">The sequence shown here is derived from an EMBL/GenBank/DDBJ whole genome shotgun (WGS) entry which is preliminary data.</text>
</comment>
<feature type="domain" description="FHA" evidence="1">
    <location>
        <begin position="113"/>
        <end position="173"/>
    </location>
</feature>
<dbReference type="AlphaFoldDB" id="A0A2M8PHN0"/>
<evidence type="ECO:0000259" key="1">
    <source>
        <dbReference type="PROSITE" id="PS50006"/>
    </source>
</evidence>
<dbReference type="InterPro" id="IPR000253">
    <property type="entry name" value="FHA_dom"/>
</dbReference>